<accession>A0A0D6AXF8</accession>
<protein>
    <submittedName>
        <fullName evidence="2">Uncharacterized protein</fullName>
    </submittedName>
</protein>
<dbReference type="Proteomes" id="UP000064912">
    <property type="component" value="Chromosome"/>
</dbReference>
<feature type="region of interest" description="Disordered" evidence="1">
    <location>
        <begin position="41"/>
        <end position="70"/>
    </location>
</feature>
<dbReference type="AlphaFoldDB" id="A0A0D6AXF8"/>
<dbReference type="EMBL" id="AP014800">
    <property type="protein sequence ID" value="BAQ67608.1"/>
    <property type="molecule type" value="Genomic_DNA"/>
</dbReference>
<evidence type="ECO:0000313" key="3">
    <source>
        <dbReference type="Proteomes" id="UP000064912"/>
    </source>
</evidence>
<proteinExistence type="predicted"/>
<evidence type="ECO:0000256" key="1">
    <source>
        <dbReference type="SAM" id="MobiDB-lite"/>
    </source>
</evidence>
<feature type="compositionally biased region" description="Pro residues" evidence="1">
    <location>
        <begin position="61"/>
        <end position="70"/>
    </location>
</feature>
<reference evidence="2 3" key="1">
    <citation type="submission" date="2015-02" db="EMBL/GenBank/DDBJ databases">
        <title>Genome sequene of Rhodovulum sulfidophilum DSM 2351.</title>
        <authorList>
            <person name="Nagao N."/>
        </authorList>
    </citation>
    <scope>NUCLEOTIDE SEQUENCE [LARGE SCALE GENOMIC DNA]</scope>
    <source>
        <strain evidence="2 3">DSM 2351</strain>
    </source>
</reference>
<gene>
    <name evidence="2" type="ORF">NHU_00438</name>
</gene>
<sequence>MRLTLTRTQKTALGLLQRGIPYEFDLSKPAERAVAEDLRARNVAAETPAETPAPKRKGKPNPAPVPDPAP</sequence>
<organism evidence="2 3">
    <name type="scientific">Rhodovulum sulfidophilum</name>
    <name type="common">Rhodobacter sulfidophilus</name>
    <dbReference type="NCBI Taxonomy" id="35806"/>
    <lineage>
        <taxon>Bacteria</taxon>
        <taxon>Pseudomonadati</taxon>
        <taxon>Pseudomonadota</taxon>
        <taxon>Alphaproteobacteria</taxon>
        <taxon>Rhodobacterales</taxon>
        <taxon>Paracoccaceae</taxon>
        <taxon>Rhodovulum</taxon>
    </lineage>
</organism>
<dbReference type="KEGG" id="rsu:NHU_00438"/>
<dbReference type="PATRIC" id="fig|35806.4.peg.449"/>
<evidence type="ECO:0000313" key="2">
    <source>
        <dbReference type="EMBL" id="BAQ67608.1"/>
    </source>
</evidence>
<name>A0A0D6AXF8_RHOSU</name>